<proteinExistence type="predicted"/>
<dbReference type="EMBL" id="BMAU01021280">
    <property type="protein sequence ID" value="GFY08049.1"/>
    <property type="molecule type" value="Genomic_DNA"/>
</dbReference>
<comment type="caution">
    <text evidence="1">The sequence shown here is derived from an EMBL/GenBank/DDBJ whole genome shotgun (WGS) entry which is preliminary data.</text>
</comment>
<dbReference type="AlphaFoldDB" id="A0A8X6VI09"/>
<sequence length="108" mass="12115">MRVLCATETQFSNVDSSDALSRNRTEISRPNFPCFQTSRVESQMLMTLWPVVSSSPVEGSMLVQSVVTQSPHGEWGAKSRLPQVSNDKILCPHVSLQFIKNQIDSYLK</sequence>
<evidence type="ECO:0000313" key="2">
    <source>
        <dbReference type="Proteomes" id="UP000887159"/>
    </source>
</evidence>
<keyword evidence="2" id="KW-1185">Reference proteome</keyword>
<accession>A0A8X6VI09</accession>
<evidence type="ECO:0000313" key="1">
    <source>
        <dbReference type="EMBL" id="GFY08049.1"/>
    </source>
</evidence>
<protein>
    <submittedName>
        <fullName evidence="1">Uncharacterized protein</fullName>
    </submittedName>
</protein>
<reference evidence="1" key="1">
    <citation type="submission" date="2020-08" db="EMBL/GenBank/DDBJ databases">
        <title>Multicomponent nature underlies the extraordinary mechanical properties of spider dragline silk.</title>
        <authorList>
            <person name="Kono N."/>
            <person name="Nakamura H."/>
            <person name="Mori M."/>
            <person name="Yoshida Y."/>
            <person name="Ohtoshi R."/>
            <person name="Malay A.D."/>
            <person name="Moran D.A.P."/>
            <person name="Tomita M."/>
            <person name="Numata K."/>
            <person name="Arakawa K."/>
        </authorList>
    </citation>
    <scope>NUCLEOTIDE SEQUENCE</scope>
</reference>
<dbReference type="Proteomes" id="UP000887159">
    <property type="component" value="Unassembled WGS sequence"/>
</dbReference>
<gene>
    <name evidence="1" type="ORF">TNCV_1354661</name>
</gene>
<organism evidence="1 2">
    <name type="scientific">Trichonephila clavipes</name>
    <name type="common">Golden silk orbweaver</name>
    <name type="synonym">Nephila clavipes</name>
    <dbReference type="NCBI Taxonomy" id="2585209"/>
    <lineage>
        <taxon>Eukaryota</taxon>
        <taxon>Metazoa</taxon>
        <taxon>Ecdysozoa</taxon>
        <taxon>Arthropoda</taxon>
        <taxon>Chelicerata</taxon>
        <taxon>Arachnida</taxon>
        <taxon>Araneae</taxon>
        <taxon>Araneomorphae</taxon>
        <taxon>Entelegynae</taxon>
        <taxon>Araneoidea</taxon>
        <taxon>Nephilidae</taxon>
        <taxon>Trichonephila</taxon>
    </lineage>
</organism>
<name>A0A8X6VI09_TRICX</name>